<keyword evidence="3 4" id="KW-0687">Ribonucleoprotein</keyword>
<dbReference type="InterPro" id="IPR000456">
    <property type="entry name" value="Ribosomal_bL17"/>
</dbReference>
<dbReference type="PROSITE" id="PS01167">
    <property type="entry name" value="RIBOSOMAL_L17"/>
    <property type="match status" value="1"/>
</dbReference>
<keyword evidence="2 4" id="KW-0689">Ribosomal protein</keyword>
<evidence type="ECO:0000313" key="7">
    <source>
        <dbReference type="Proteomes" id="UP000464954"/>
    </source>
</evidence>
<evidence type="ECO:0000256" key="5">
    <source>
        <dbReference type="RuleBase" id="RU000660"/>
    </source>
</evidence>
<accession>A0A6P1M6U1</accession>
<organism evidence="6 7">
    <name type="scientific">Tichowtungia aerotolerans</name>
    <dbReference type="NCBI Taxonomy" id="2697043"/>
    <lineage>
        <taxon>Bacteria</taxon>
        <taxon>Pseudomonadati</taxon>
        <taxon>Kiritimatiellota</taxon>
        <taxon>Tichowtungiia</taxon>
        <taxon>Tichowtungiales</taxon>
        <taxon>Tichowtungiaceae</taxon>
        <taxon>Tichowtungia</taxon>
    </lineage>
</organism>
<dbReference type="SUPFAM" id="SSF64263">
    <property type="entry name" value="Prokaryotic ribosomal protein L17"/>
    <property type="match status" value="1"/>
</dbReference>
<evidence type="ECO:0000256" key="2">
    <source>
        <dbReference type="ARBA" id="ARBA00022980"/>
    </source>
</evidence>
<dbReference type="NCBIfam" id="TIGR00059">
    <property type="entry name" value="L17"/>
    <property type="match status" value="1"/>
</dbReference>
<dbReference type="PANTHER" id="PTHR14413">
    <property type="entry name" value="RIBOSOMAL PROTEIN L17"/>
    <property type="match status" value="1"/>
</dbReference>
<keyword evidence="7" id="KW-1185">Reference proteome</keyword>
<dbReference type="HAMAP" id="MF_01368">
    <property type="entry name" value="Ribosomal_bL17"/>
    <property type="match status" value="1"/>
</dbReference>
<dbReference type="GO" id="GO:0006412">
    <property type="term" value="P:translation"/>
    <property type="evidence" value="ECO:0007669"/>
    <property type="project" value="UniProtKB-UniRule"/>
</dbReference>
<dbReference type="KEGG" id="taer:GT409_08910"/>
<name>A0A6P1M6U1_9BACT</name>
<evidence type="ECO:0000256" key="1">
    <source>
        <dbReference type="ARBA" id="ARBA00008777"/>
    </source>
</evidence>
<proteinExistence type="inferred from homology"/>
<evidence type="ECO:0000256" key="4">
    <source>
        <dbReference type="HAMAP-Rule" id="MF_01368"/>
    </source>
</evidence>
<reference evidence="6 7" key="1">
    <citation type="submission" date="2020-01" db="EMBL/GenBank/DDBJ databases">
        <title>Ponticoccus aerotolerans gen. nov., sp. nov., an anaerobic bacterium and proposal of Ponticoccusceae fam. nov., Ponticoccusles ord. nov. and Ponticoccuse classis nov. in the phylum Kiritimatiellaeota.</title>
        <authorList>
            <person name="Zhou L.Y."/>
            <person name="Du Z.J."/>
        </authorList>
    </citation>
    <scope>NUCLEOTIDE SEQUENCE [LARGE SCALE GENOMIC DNA]</scope>
    <source>
        <strain evidence="6 7">S-5007</strain>
    </source>
</reference>
<dbReference type="Gene3D" id="3.90.1030.10">
    <property type="entry name" value="Ribosomal protein L17"/>
    <property type="match status" value="1"/>
</dbReference>
<dbReference type="EMBL" id="CP047593">
    <property type="protein sequence ID" value="QHI69571.1"/>
    <property type="molecule type" value="Genomic_DNA"/>
</dbReference>
<evidence type="ECO:0000256" key="3">
    <source>
        <dbReference type="ARBA" id="ARBA00023274"/>
    </source>
</evidence>
<dbReference type="AlphaFoldDB" id="A0A6P1M6U1"/>
<gene>
    <name evidence="4 6" type="primary">rplQ</name>
    <name evidence="6" type="ORF">GT409_08910</name>
</gene>
<evidence type="ECO:0000313" key="6">
    <source>
        <dbReference type="EMBL" id="QHI69571.1"/>
    </source>
</evidence>
<sequence length="126" mass="13774">MRHRVKKIKLGRRGAHRDSMLANMVCSLIAERRIKTTLSKAKVVAPMAEKMVTLGKKGTLAARRQALSALKQETVVQALFDEIAPGFANRAGGYTRITKLGPRMSDASEMAIIEWVEAAEPAAAEK</sequence>
<dbReference type="GO" id="GO:0022625">
    <property type="term" value="C:cytosolic large ribosomal subunit"/>
    <property type="evidence" value="ECO:0007669"/>
    <property type="project" value="TreeGrafter"/>
</dbReference>
<dbReference type="InterPro" id="IPR036373">
    <property type="entry name" value="Ribosomal_bL17_sf"/>
</dbReference>
<dbReference type="RefSeq" id="WP_160628753.1">
    <property type="nucleotide sequence ID" value="NZ_CP047593.1"/>
</dbReference>
<dbReference type="InterPro" id="IPR047859">
    <property type="entry name" value="Ribosomal_bL17_CS"/>
</dbReference>
<dbReference type="Pfam" id="PF01196">
    <property type="entry name" value="Ribosomal_L17"/>
    <property type="match status" value="1"/>
</dbReference>
<comment type="subunit">
    <text evidence="4">Part of the 50S ribosomal subunit. Contacts protein L32.</text>
</comment>
<comment type="similarity">
    <text evidence="1 4 5">Belongs to the bacterial ribosomal protein bL17 family.</text>
</comment>
<protein>
    <recommendedName>
        <fullName evidence="4">Large ribosomal subunit protein bL17</fullName>
    </recommendedName>
</protein>
<dbReference type="GO" id="GO:0003735">
    <property type="term" value="F:structural constituent of ribosome"/>
    <property type="evidence" value="ECO:0007669"/>
    <property type="project" value="InterPro"/>
</dbReference>
<dbReference type="Proteomes" id="UP000464954">
    <property type="component" value="Chromosome"/>
</dbReference>
<dbReference type="PANTHER" id="PTHR14413:SF16">
    <property type="entry name" value="LARGE RIBOSOMAL SUBUNIT PROTEIN BL17M"/>
    <property type="match status" value="1"/>
</dbReference>